<organism evidence="1 2">
    <name type="scientific">Hymenobacter rigui</name>
    <dbReference type="NCBI Taxonomy" id="334424"/>
    <lineage>
        <taxon>Bacteria</taxon>
        <taxon>Pseudomonadati</taxon>
        <taxon>Bacteroidota</taxon>
        <taxon>Cytophagia</taxon>
        <taxon>Cytophagales</taxon>
        <taxon>Hymenobacteraceae</taxon>
        <taxon>Hymenobacter</taxon>
    </lineage>
</organism>
<dbReference type="Proteomes" id="UP000273500">
    <property type="component" value="Unassembled WGS sequence"/>
</dbReference>
<sequence length="110" mass="11838">MAQALTEPGARQAQVAARFCVSLAFVGKLVRRQRQTGSVAALPGRGGPPRCLDAAAQAWLVAQVGRQPDATLVELRDALQAETGQRVSIGVVWRVLDEQGLRRKKKPACH</sequence>
<dbReference type="OrthoDB" id="883569at2"/>
<accession>A0A428KA03</accession>
<evidence type="ECO:0000313" key="2">
    <source>
        <dbReference type="Proteomes" id="UP000273500"/>
    </source>
</evidence>
<name>A0A428KA03_9BACT</name>
<gene>
    <name evidence="1" type="ORF">EI291_22530</name>
</gene>
<proteinExistence type="predicted"/>
<keyword evidence="2" id="KW-1185">Reference proteome</keyword>
<evidence type="ECO:0000313" key="1">
    <source>
        <dbReference type="EMBL" id="RSK43042.1"/>
    </source>
</evidence>
<dbReference type="InterPro" id="IPR009057">
    <property type="entry name" value="Homeodomain-like_sf"/>
</dbReference>
<dbReference type="SUPFAM" id="SSF46689">
    <property type="entry name" value="Homeodomain-like"/>
    <property type="match status" value="1"/>
</dbReference>
<protein>
    <submittedName>
        <fullName evidence="1">Transposase</fullName>
    </submittedName>
</protein>
<dbReference type="AlphaFoldDB" id="A0A428KA03"/>
<reference evidence="1 2" key="1">
    <citation type="submission" date="2018-12" db="EMBL/GenBank/DDBJ databases">
        <authorList>
            <person name="Feng G."/>
            <person name="Zhu H."/>
        </authorList>
    </citation>
    <scope>NUCLEOTIDE SEQUENCE [LARGE SCALE GENOMIC DNA]</scope>
    <source>
        <strain evidence="1 2">KCTC 12533</strain>
    </source>
</reference>
<dbReference type="EMBL" id="RWIT01000034">
    <property type="protein sequence ID" value="RSK43042.1"/>
    <property type="molecule type" value="Genomic_DNA"/>
</dbReference>
<comment type="caution">
    <text evidence="1">The sequence shown here is derived from an EMBL/GenBank/DDBJ whole genome shotgun (WGS) entry which is preliminary data.</text>
</comment>